<organism evidence="1 2">
    <name type="scientific">Bodo saltans</name>
    <name type="common">Flagellated protozoan</name>
    <dbReference type="NCBI Taxonomy" id="75058"/>
    <lineage>
        <taxon>Eukaryota</taxon>
        <taxon>Discoba</taxon>
        <taxon>Euglenozoa</taxon>
        <taxon>Kinetoplastea</taxon>
        <taxon>Metakinetoplastina</taxon>
        <taxon>Eubodonida</taxon>
        <taxon>Bodonidae</taxon>
        <taxon>Bodo</taxon>
    </lineage>
</organism>
<accession>A0A0S4JQV6</accession>
<dbReference type="AlphaFoldDB" id="A0A0S4JQV6"/>
<evidence type="ECO:0000313" key="1">
    <source>
        <dbReference type="EMBL" id="CUG91692.1"/>
    </source>
</evidence>
<evidence type="ECO:0000313" key="2">
    <source>
        <dbReference type="Proteomes" id="UP000051952"/>
    </source>
</evidence>
<reference evidence="2" key="1">
    <citation type="submission" date="2015-09" db="EMBL/GenBank/DDBJ databases">
        <authorList>
            <consortium name="Pathogen Informatics"/>
        </authorList>
    </citation>
    <scope>NUCLEOTIDE SEQUENCE [LARGE SCALE GENOMIC DNA]</scope>
    <source>
        <strain evidence="2">Lake Konstanz</strain>
    </source>
</reference>
<proteinExistence type="predicted"/>
<protein>
    <submittedName>
        <fullName evidence="1">Uncharacterized protein</fullName>
    </submittedName>
</protein>
<dbReference type="Proteomes" id="UP000051952">
    <property type="component" value="Unassembled WGS sequence"/>
</dbReference>
<sequence length="145" mass="16401">MERGLRSMDNQTIIKARSIGGVEFAKHNVSSFYLLDDILKEAKRSKELSGLVHRGLDLYLGERCVAVFTPAGNDLLVAIAAPHAVPAMDVSMKKFRTLHLLPEEEGDSNDWRRLPQRGGRGDGVRMLHMTQRLPHLFNFFSLMRN</sequence>
<name>A0A0S4JQV6_BODSA</name>
<gene>
    <name evidence="1" type="ORF">BSAL_33570</name>
</gene>
<keyword evidence="2" id="KW-1185">Reference proteome</keyword>
<dbReference type="VEuPathDB" id="TriTrypDB:BSAL_33570"/>
<dbReference type="EMBL" id="CYKH01001957">
    <property type="protein sequence ID" value="CUG91692.1"/>
    <property type="molecule type" value="Genomic_DNA"/>
</dbReference>